<protein>
    <submittedName>
        <fullName evidence="1">Citrate lyase alpha chain</fullName>
    </submittedName>
</protein>
<accession>A0AAV7Z1T8</accession>
<dbReference type="Proteomes" id="UP001146793">
    <property type="component" value="Unassembled WGS sequence"/>
</dbReference>
<organism evidence="1 2">
    <name type="scientific">Anaeramoeba flamelloides</name>
    <dbReference type="NCBI Taxonomy" id="1746091"/>
    <lineage>
        <taxon>Eukaryota</taxon>
        <taxon>Metamonada</taxon>
        <taxon>Anaeramoebidae</taxon>
        <taxon>Anaeramoeba</taxon>
    </lineage>
</organism>
<dbReference type="PIRSF" id="PIRSF009451">
    <property type="entry name" value="Citrt_lyas_alpha"/>
    <property type="match status" value="1"/>
</dbReference>
<dbReference type="GO" id="GO:0008814">
    <property type="term" value="F:citrate CoA-transferase activity"/>
    <property type="evidence" value="ECO:0007669"/>
    <property type="project" value="InterPro"/>
</dbReference>
<evidence type="ECO:0000313" key="1">
    <source>
        <dbReference type="EMBL" id="KAJ3434147.1"/>
    </source>
</evidence>
<sequence>MTEENETKKKIEIIENSLGRKFPSYIEGYGEVIPFQGAWSNLYLKKKPTTLSLGSEIRPQDKMCSTLEEALKKCKVFNGMTVSFHHHLREGDGIVNLTMKALKEMGVKGIKLAPSALFNVHSGLVDYLNDGTIETVLGSMNGSIGVQVSLGKMQGVGVLRSHGGRVRSIVQDDMHIDLAVIGAPTADNYGNANGIDGKSACGPLAYSNIDSKLADKVIIVTDNLVPYPASPISISQVNVDYVVEVDSIGDPNKIVSGTLRIVRKEPLITISNNTAAVVEHSGLMKEGFNFQAGAGSISLLTVERIGEMMKKTGVKAGWVNGGTTSLIVDLFRQDYVKKLTTCQAFDLVSVESLRNDKNHLEINIDEYANICNKGCLVNLLDIVVLGATEVDVDFNVNVNTHSDGYLKHGIGGHQDTAAGAKLTIITVPLARKDNPIIIDSVTTVTTPGECIDVVVTEGGIAVNPLRPKLEKMLKEAGLPVMDIHELKELAEKKAGKGYVKPETKERIVAVIEWRDGSVIDVVREVVPKEKK</sequence>
<dbReference type="InterPro" id="IPR006472">
    <property type="entry name" value="Citrate_lyase_asu"/>
</dbReference>
<dbReference type="GO" id="GO:0016829">
    <property type="term" value="F:lyase activity"/>
    <property type="evidence" value="ECO:0007669"/>
    <property type="project" value="UniProtKB-KW"/>
</dbReference>
<dbReference type="NCBIfam" id="TIGR01584">
    <property type="entry name" value="citF"/>
    <property type="match status" value="1"/>
</dbReference>
<dbReference type="EMBL" id="JANTQA010000045">
    <property type="protein sequence ID" value="KAJ3434147.1"/>
    <property type="molecule type" value="Genomic_DNA"/>
</dbReference>
<comment type="caution">
    <text evidence="1">The sequence shown here is derived from an EMBL/GenBank/DDBJ whole genome shotgun (WGS) entry which is preliminary data.</text>
</comment>
<dbReference type="InterPro" id="IPR037171">
    <property type="entry name" value="NagB/RpiA_transferase-like"/>
</dbReference>
<dbReference type="SUPFAM" id="SSF100950">
    <property type="entry name" value="NagB/RpiA/CoA transferase-like"/>
    <property type="match status" value="2"/>
</dbReference>
<dbReference type="Gene3D" id="3.40.1080.10">
    <property type="entry name" value="Glutaconate Coenzyme A-transferase"/>
    <property type="match status" value="2"/>
</dbReference>
<dbReference type="GO" id="GO:0006084">
    <property type="term" value="P:acetyl-CoA metabolic process"/>
    <property type="evidence" value="ECO:0007669"/>
    <property type="project" value="InterPro"/>
</dbReference>
<proteinExistence type="predicted"/>
<keyword evidence="1" id="KW-0456">Lyase</keyword>
<dbReference type="Pfam" id="PF04223">
    <property type="entry name" value="CitF"/>
    <property type="match status" value="1"/>
</dbReference>
<dbReference type="PANTHER" id="PTHR40596:SF1">
    <property type="entry name" value="CITRATE LYASE ALPHA CHAIN"/>
    <property type="match status" value="1"/>
</dbReference>
<dbReference type="PANTHER" id="PTHR40596">
    <property type="entry name" value="CITRATE LYASE ALPHA CHAIN"/>
    <property type="match status" value="1"/>
</dbReference>
<dbReference type="GO" id="GO:0005737">
    <property type="term" value="C:cytoplasm"/>
    <property type="evidence" value="ECO:0007669"/>
    <property type="project" value="InterPro"/>
</dbReference>
<dbReference type="AlphaFoldDB" id="A0AAV7Z1T8"/>
<reference evidence="1" key="1">
    <citation type="submission" date="2022-08" db="EMBL/GenBank/DDBJ databases">
        <title>Novel sulphate-reducing endosymbionts in the free-living metamonad Anaeramoeba.</title>
        <authorList>
            <person name="Jerlstrom-Hultqvist J."/>
            <person name="Cepicka I."/>
            <person name="Gallot-Lavallee L."/>
            <person name="Salas-Leiva D."/>
            <person name="Curtis B.A."/>
            <person name="Zahonova K."/>
            <person name="Pipaliya S."/>
            <person name="Dacks J."/>
            <person name="Roger A.J."/>
        </authorList>
    </citation>
    <scope>NUCLEOTIDE SEQUENCE</scope>
    <source>
        <strain evidence="1">Busselton2</strain>
    </source>
</reference>
<name>A0AAV7Z1T8_9EUKA</name>
<evidence type="ECO:0000313" key="2">
    <source>
        <dbReference type="Proteomes" id="UP001146793"/>
    </source>
</evidence>
<gene>
    <name evidence="1" type="ORF">M0812_20212</name>
</gene>